<dbReference type="Pfam" id="PF14803">
    <property type="entry name" value="Zn_ribbon_Nudix"/>
    <property type="match status" value="1"/>
</dbReference>
<dbReference type="SUPFAM" id="SSF55811">
    <property type="entry name" value="Nudix"/>
    <property type="match status" value="1"/>
</dbReference>
<evidence type="ECO:0000256" key="3">
    <source>
        <dbReference type="ARBA" id="ARBA00022842"/>
    </source>
</evidence>
<comment type="cofactor">
    <cofactor evidence="1">
        <name>Mg(2+)</name>
        <dbReference type="ChEBI" id="CHEBI:18420"/>
    </cofactor>
</comment>
<dbReference type="RefSeq" id="WP_132571327.1">
    <property type="nucleotide sequence ID" value="NZ_CBCSGL010000015.1"/>
</dbReference>
<dbReference type="InterPro" id="IPR020476">
    <property type="entry name" value="Nudix_hydrolase"/>
</dbReference>
<feature type="domain" description="Nudix hydrolase" evidence="5">
    <location>
        <begin position="42"/>
        <end position="167"/>
    </location>
</feature>
<dbReference type="PANTHER" id="PTHR43222:SF2">
    <property type="entry name" value="NUDIX HYDROLASE 23, CHLOROPLASTIC"/>
    <property type="match status" value="1"/>
</dbReference>
<organism evidence="6 7">
    <name type="scientific">Roseateles saccharophilus</name>
    <name type="common">Pseudomonas saccharophila</name>
    <dbReference type="NCBI Taxonomy" id="304"/>
    <lineage>
        <taxon>Bacteria</taxon>
        <taxon>Pseudomonadati</taxon>
        <taxon>Pseudomonadota</taxon>
        <taxon>Betaproteobacteria</taxon>
        <taxon>Burkholderiales</taxon>
        <taxon>Sphaerotilaceae</taxon>
        <taxon>Roseateles</taxon>
    </lineage>
</organism>
<dbReference type="InterPro" id="IPR015797">
    <property type="entry name" value="NUDIX_hydrolase-like_dom_sf"/>
</dbReference>
<keyword evidence="2 4" id="KW-0378">Hydrolase</keyword>
<dbReference type="CDD" id="cd04511">
    <property type="entry name" value="NUDIX_Hydrolase"/>
    <property type="match status" value="1"/>
</dbReference>
<evidence type="ECO:0000313" key="7">
    <source>
        <dbReference type="Proteomes" id="UP000295110"/>
    </source>
</evidence>
<gene>
    <name evidence="6" type="ORF">EV671_101088</name>
</gene>
<sequence>MPIPSRFKHCPNCGTVVDYRVPADDNRERAVCPACHAIHYQNPLNVVGTLPVWEADGRVLLCRRAIEPRHGLWTLPAGFMELGETTAEGALRETQEEAGADVEMGPLYTVLNVVRVGQVHLFYRARLRSPEFNPGPESLEARLFAESEIPWDDIAFKTTRETLRCFFEDRRRGSSYGLHDIDIA</sequence>
<evidence type="ECO:0000256" key="1">
    <source>
        <dbReference type="ARBA" id="ARBA00001946"/>
    </source>
</evidence>
<keyword evidence="3" id="KW-0460">Magnesium</keyword>
<dbReference type="AlphaFoldDB" id="A0A4V2VRH9"/>
<reference evidence="6 7" key="1">
    <citation type="submission" date="2019-03" db="EMBL/GenBank/DDBJ databases">
        <title>Genomic Encyclopedia of Type Strains, Phase IV (KMG-IV): sequencing the most valuable type-strain genomes for metagenomic binning, comparative biology and taxonomic classification.</title>
        <authorList>
            <person name="Goeker M."/>
        </authorList>
    </citation>
    <scope>NUCLEOTIDE SEQUENCE [LARGE SCALE GENOMIC DNA]</scope>
    <source>
        <strain evidence="6 7">DSM 654</strain>
    </source>
</reference>
<keyword evidence="7" id="KW-1185">Reference proteome</keyword>
<dbReference type="InterPro" id="IPR029401">
    <property type="entry name" value="Nudix_N"/>
</dbReference>
<name>A0A4V2VRH9_ROSSA</name>
<comment type="similarity">
    <text evidence="4">Belongs to the Nudix hydrolase family.</text>
</comment>
<dbReference type="Pfam" id="PF00293">
    <property type="entry name" value="NUDIX"/>
    <property type="match status" value="1"/>
</dbReference>
<evidence type="ECO:0000313" key="6">
    <source>
        <dbReference type="EMBL" id="TCU98639.1"/>
    </source>
</evidence>
<dbReference type="InterPro" id="IPR000086">
    <property type="entry name" value="NUDIX_hydrolase_dom"/>
</dbReference>
<dbReference type="GO" id="GO:0016787">
    <property type="term" value="F:hydrolase activity"/>
    <property type="evidence" value="ECO:0007669"/>
    <property type="project" value="UniProtKB-KW"/>
</dbReference>
<dbReference type="Gene3D" id="2.20.70.10">
    <property type="match status" value="1"/>
</dbReference>
<dbReference type="OrthoDB" id="5417595at2"/>
<evidence type="ECO:0000259" key="5">
    <source>
        <dbReference type="PROSITE" id="PS51462"/>
    </source>
</evidence>
<dbReference type="PROSITE" id="PS00893">
    <property type="entry name" value="NUDIX_BOX"/>
    <property type="match status" value="1"/>
</dbReference>
<dbReference type="InterPro" id="IPR020084">
    <property type="entry name" value="NUDIX_hydrolase_CS"/>
</dbReference>
<dbReference type="PRINTS" id="PR00502">
    <property type="entry name" value="NUDIXFAMILY"/>
</dbReference>
<proteinExistence type="inferred from homology"/>
<protein>
    <submittedName>
        <fullName evidence="6">ADP-ribose pyrophosphatase YjhB (NUDIX family)</fullName>
    </submittedName>
</protein>
<dbReference type="Proteomes" id="UP000295110">
    <property type="component" value="Unassembled WGS sequence"/>
</dbReference>
<dbReference type="EMBL" id="SMBU01000010">
    <property type="protein sequence ID" value="TCU98639.1"/>
    <property type="molecule type" value="Genomic_DNA"/>
</dbReference>
<dbReference type="PROSITE" id="PS51462">
    <property type="entry name" value="NUDIX"/>
    <property type="match status" value="1"/>
</dbReference>
<comment type="caution">
    <text evidence="6">The sequence shown here is derived from an EMBL/GenBank/DDBJ whole genome shotgun (WGS) entry which is preliminary data.</text>
</comment>
<dbReference type="Gene3D" id="3.90.79.10">
    <property type="entry name" value="Nucleoside Triphosphate Pyrophosphohydrolase"/>
    <property type="match status" value="1"/>
</dbReference>
<accession>A0A4V2VRH9</accession>
<evidence type="ECO:0000256" key="4">
    <source>
        <dbReference type="RuleBase" id="RU003476"/>
    </source>
</evidence>
<evidence type="ECO:0000256" key="2">
    <source>
        <dbReference type="ARBA" id="ARBA00022801"/>
    </source>
</evidence>
<dbReference type="PANTHER" id="PTHR43222">
    <property type="entry name" value="NUDIX HYDROLASE 23"/>
    <property type="match status" value="1"/>
</dbReference>